<protein>
    <submittedName>
        <fullName evidence="1">Uncharacterized protein</fullName>
    </submittedName>
</protein>
<dbReference type="EMBL" id="AATS01000004">
    <property type="protein sequence ID" value="EAU54959.1"/>
    <property type="molecule type" value="Genomic_DNA"/>
</dbReference>
<reference evidence="1 2" key="1">
    <citation type="submission" date="2006-09" db="EMBL/GenBank/DDBJ databases">
        <authorList>
            <person name="Emerson D."/>
            <person name="Ferriera S."/>
            <person name="Johnson J."/>
            <person name="Kravitz S."/>
            <person name="Halpern A."/>
            <person name="Remington K."/>
            <person name="Beeson K."/>
            <person name="Tran B."/>
            <person name="Rogers Y.-H."/>
            <person name="Friedman R."/>
            <person name="Venter J.C."/>
        </authorList>
    </citation>
    <scope>NUCLEOTIDE SEQUENCE [LARGE SCALE GENOMIC DNA]</scope>
    <source>
        <strain evidence="1 2">PV-1</strain>
    </source>
</reference>
<name>Q0F0R9_9PROT</name>
<gene>
    <name evidence="1" type="ORF">SPV1_06439</name>
</gene>
<accession>Q0F0R9</accession>
<dbReference type="AlphaFoldDB" id="Q0F0R9"/>
<dbReference type="InParanoid" id="Q0F0R9"/>
<evidence type="ECO:0000313" key="2">
    <source>
        <dbReference type="Proteomes" id="UP000005297"/>
    </source>
</evidence>
<dbReference type="Proteomes" id="UP000005297">
    <property type="component" value="Unassembled WGS sequence"/>
</dbReference>
<evidence type="ECO:0000313" key="1">
    <source>
        <dbReference type="EMBL" id="EAU54959.1"/>
    </source>
</evidence>
<dbReference type="STRING" id="314344.AL013_02360"/>
<keyword evidence="2" id="KW-1185">Reference proteome</keyword>
<dbReference type="HOGENOM" id="CLU_1738314_0_0_0"/>
<organism evidence="1 2">
    <name type="scientific">Mariprofundus ferrooxydans PV-1</name>
    <dbReference type="NCBI Taxonomy" id="314345"/>
    <lineage>
        <taxon>Bacteria</taxon>
        <taxon>Pseudomonadati</taxon>
        <taxon>Pseudomonadota</taxon>
        <taxon>Candidatius Mariprofundia</taxon>
        <taxon>Mariprofundales</taxon>
        <taxon>Mariprofundaceae</taxon>
        <taxon>Mariprofundus</taxon>
    </lineage>
</organism>
<comment type="caution">
    <text evidence="1">The sequence shown here is derived from an EMBL/GenBank/DDBJ whole genome shotgun (WGS) entry which is preliminary data.</text>
</comment>
<proteinExistence type="predicted"/>
<sequence>MLNQQSITKRKPSSHQTIKINKENKMKINVKDSKKLNKAIKAAEGKSWARTMTAEDIQPLISDIESVLRLMAPKKEWLGSTFDLTNAHHIACSYFGYPKSTFVRIERFTSGWFVTRISREDAKNIAIFPVKLPKFSNSERHVRKVFNSVK</sequence>